<dbReference type="GO" id="GO:0003677">
    <property type="term" value="F:DNA binding"/>
    <property type="evidence" value="ECO:0007669"/>
    <property type="project" value="InterPro"/>
</dbReference>
<dbReference type="InterPro" id="IPR010982">
    <property type="entry name" value="Lambda_DNA-bd_dom_sf"/>
</dbReference>
<dbReference type="Proteomes" id="UP000530234">
    <property type="component" value="Unassembled WGS sequence"/>
</dbReference>
<name>A0A7W3T0B1_9ACTN</name>
<evidence type="ECO:0000313" key="2">
    <source>
        <dbReference type="EMBL" id="MBB0228555.1"/>
    </source>
</evidence>
<dbReference type="RefSeq" id="WP_143623059.1">
    <property type="nucleotide sequence ID" value="NZ_VKHS01000033.1"/>
</dbReference>
<evidence type="ECO:0000313" key="3">
    <source>
        <dbReference type="Proteomes" id="UP000530234"/>
    </source>
</evidence>
<dbReference type="EMBL" id="VKHS01000033">
    <property type="protein sequence ID" value="MBB0228555.1"/>
    <property type="molecule type" value="Genomic_DNA"/>
</dbReference>
<sequence>MGDEVSEEGRILAEKVDRLFQVIHPAGRGPYSLREVAQGIADRGGPTMSASFLHQLRKGQRDNPGIKYLKALADFFGVPPSYFFDEEEGRRVDTELSLLESMRDSQVRSVALRASGLSPETLRTVQAIIERARELEGLNKDEQPREGA</sequence>
<gene>
    <name evidence="2" type="ORF">FOE67_03280</name>
</gene>
<reference evidence="3" key="1">
    <citation type="submission" date="2019-10" db="EMBL/GenBank/DDBJ databases">
        <title>Streptomyces sp. nov., a novel actinobacterium isolated from alkaline environment.</title>
        <authorList>
            <person name="Golinska P."/>
        </authorList>
    </citation>
    <scope>NUCLEOTIDE SEQUENCE [LARGE SCALE GENOMIC DNA]</scope>
    <source>
        <strain evidence="3">DSM 42108</strain>
    </source>
</reference>
<dbReference type="Gene3D" id="1.10.260.40">
    <property type="entry name" value="lambda repressor-like DNA-binding domains"/>
    <property type="match status" value="1"/>
</dbReference>
<accession>A0A7W3T0B1</accession>
<dbReference type="PROSITE" id="PS50943">
    <property type="entry name" value="HTH_CROC1"/>
    <property type="match status" value="1"/>
</dbReference>
<feature type="domain" description="HTH cro/C1-type" evidence="1">
    <location>
        <begin position="48"/>
        <end position="83"/>
    </location>
</feature>
<protein>
    <submittedName>
        <fullName evidence="2">XRE family transcriptional regulator</fullName>
    </submittedName>
</protein>
<dbReference type="SUPFAM" id="SSF47413">
    <property type="entry name" value="lambda repressor-like DNA-binding domains"/>
    <property type="match status" value="1"/>
</dbReference>
<dbReference type="CDD" id="cd00093">
    <property type="entry name" value="HTH_XRE"/>
    <property type="match status" value="1"/>
</dbReference>
<dbReference type="InterPro" id="IPR001387">
    <property type="entry name" value="Cro/C1-type_HTH"/>
</dbReference>
<keyword evidence="3" id="KW-1185">Reference proteome</keyword>
<proteinExistence type="predicted"/>
<comment type="caution">
    <text evidence="2">The sequence shown here is derived from an EMBL/GenBank/DDBJ whole genome shotgun (WGS) entry which is preliminary data.</text>
</comment>
<evidence type="ECO:0000259" key="1">
    <source>
        <dbReference type="PROSITE" id="PS50943"/>
    </source>
</evidence>
<dbReference type="AlphaFoldDB" id="A0A7W3T0B1"/>
<organism evidence="2 3">
    <name type="scientific">Streptomyces calidiresistens</name>
    <dbReference type="NCBI Taxonomy" id="1485586"/>
    <lineage>
        <taxon>Bacteria</taxon>
        <taxon>Bacillati</taxon>
        <taxon>Actinomycetota</taxon>
        <taxon>Actinomycetes</taxon>
        <taxon>Kitasatosporales</taxon>
        <taxon>Streptomycetaceae</taxon>
        <taxon>Streptomyces</taxon>
    </lineage>
</organism>